<feature type="domain" description="Flagellar hook-associated protein 2 C-terminal" evidence="8">
    <location>
        <begin position="263"/>
        <end position="554"/>
    </location>
</feature>
<evidence type="ECO:0000256" key="3">
    <source>
        <dbReference type="ARBA" id="ARBA00023054"/>
    </source>
</evidence>
<evidence type="ECO:0000259" key="7">
    <source>
        <dbReference type="Pfam" id="PF02465"/>
    </source>
</evidence>
<dbReference type="Pfam" id="PF07196">
    <property type="entry name" value="Flagellin_IN"/>
    <property type="match status" value="1"/>
</dbReference>
<comment type="subcellular location">
    <subcellularLocation>
        <location evidence="5">Secreted</location>
    </subcellularLocation>
    <subcellularLocation>
        <location evidence="5">Bacterial flagellum</location>
    </subcellularLocation>
</comment>
<proteinExistence type="inferred from homology"/>
<dbReference type="Proteomes" id="UP001176021">
    <property type="component" value="Unassembled WGS sequence"/>
</dbReference>
<dbReference type="PANTHER" id="PTHR30288">
    <property type="entry name" value="FLAGELLAR CAP/ASSEMBLY PROTEIN FLID"/>
    <property type="match status" value="1"/>
</dbReference>
<name>A0ABT8QPH6_9FIRM</name>
<keyword evidence="3" id="KW-0175">Coiled coil</keyword>
<accession>A0ABT8QPH6</accession>
<dbReference type="InterPro" id="IPR010809">
    <property type="entry name" value="FliD_C"/>
</dbReference>
<dbReference type="InterPro" id="IPR040026">
    <property type="entry name" value="FliD"/>
</dbReference>
<dbReference type="InterPro" id="IPR010810">
    <property type="entry name" value="Flagellin_hook_IN_motif"/>
</dbReference>
<evidence type="ECO:0000256" key="6">
    <source>
        <dbReference type="SAM" id="MobiDB-lite"/>
    </source>
</evidence>
<feature type="domain" description="Flagellar hook-associated protein 2 N-terminal" evidence="7">
    <location>
        <begin position="15"/>
        <end position="109"/>
    </location>
</feature>
<dbReference type="RefSeq" id="WP_301997984.1">
    <property type="nucleotide sequence ID" value="NZ_JAMJEV010000002.1"/>
</dbReference>
<evidence type="ECO:0000313" key="10">
    <source>
        <dbReference type="Proteomes" id="UP001176021"/>
    </source>
</evidence>
<evidence type="ECO:0000256" key="1">
    <source>
        <dbReference type="ARBA" id="ARBA00009764"/>
    </source>
</evidence>
<evidence type="ECO:0000256" key="4">
    <source>
        <dbReference type="ARBA" id="ARBA00023143"/>
    </source>
</evidence>
<sequence length="567" mass="59467">MAVGSVGGVYGLSGSGMDIDSIVKKLMMGQQAKSDALFQKKTIAEWQKTAYNTVYDDISKFRDTMFNYKLQGTLSPNRVSSSNTSVATVTANADAANINHSLVVAQLASGVNMTSTDTISSTAGANKSTLATHMGVTDSFSLNIGNGSSSKSITIKPTDSIYEVVSAINNAGVNVKASYDSTLDRFFLSTTNMGSAAGISITTTTMSTDASGTDVGADFIKGLKIFPTGLPSGNDGGTAPVPTTGPDGNGNYTHSTVFSSPKGKNAEFKLDGAYLSQSNNTFTISGVTYSLTGVSPDVTGTTIADKLASGTAINVSVTKDTDGAVASIQALVDSYNKIMESLNGMVNETRYKDYSPLTDAQKAELKDSEITAWEAKAKSGMLHNDSTLMSLINNIRNSMSSAVSGINSTYNPASGGSITYNSASSIGITTSSNYREGGKLYLNTDKLRTALNANPDVLNQLFGNSGTTKADGTIDIKTQGIAGRLYDSIKTTMTELNTIAGTTSSAKYDTSSNYAKKISDYTKMMGVAADRFDVMQTAYYRQFNAMEVALQQLSAQSSWLSSVGSSS</sequence>
<organism evidence="9 10">
    <name type="scientific">Desulfosporosinus nitroreducens</name>
    <dbReference type="NCBI Taxonomy" id="2018668"/>
    <lineage>
        <taxon>Bacteria</taxon>
        <taxon>Bacillati</taxon>
        <taxon>Bacillota</taxon>
        <taxon>Clostridia</taxon>
        <taxon>Eubacteriales</taxon>
        <taxon>Desulfitobacteriaceae</taxon>
        <taxon>Desulfosporosinus</taxon>
    </lineage>
</organism>
<keyword evidence="4 5" id="KW-0975">Bacterial flagellum</keyword>
<reference evidence="9" key="1">
    <citation type="submission" date="2022-05" db="EMBL/GenBank/DDBJ databases">
        <title>Expanded diversity of anoxic marine methylotrophy in a Black Sea sulfate reducing microorganism.</title>
        <authorList>
            <person name="Fischer P.Q."/>
            <person name="Stams A.J.M."/>
            <person name="Villanueva L."/>
            <person name="Sousa D.Z."/>
        </authorList>
    </citation>
    <scope>NUCLEOTIDE SEQUENCE</scope>
    <source>
        <strain evidence="9">P130</strain>
    </source>
</reference>
<evidence type="ECO:0000313" key="9">
    <source>
        <dbReference type="EMBL" id="MDO0821821.1"/>
    </source>
</evidence>
<keyword evidence="9" id="KW-0966">Cell projection</keyword>
<evidence type="ECO:0000259" key="8">
    <source>
        <dbReference type="Pfam" id="PF07195"/>
    </source>
</evidence>
<keyword evidence="5" id="KW-0964">Secreted</keyword>
<keyword evidence="9" id="KW-0969">Cilium</keyword>
<comment type="function">
    <text evidence="5">Required for morphogenesis and for the elongation of the flagellar filament by facilitating polymerization of the flagellin monomers at the tip of growing filament. Forms a capping structure, which prevents flagellin subunits (transported through the central channel of the flagellum) from leaking out without polymerization at the distal end.</text>
</comment>
<dbReference type="Pfam" id="PF07195">
    <property type="entry name" value="FliD_C"/>
    <property type="match status" value="1"/>
</dbReference>
<comment type="subunit">
    <text evidence="2 5">Homopentamer.</text>
</comment>
<gene>
    <name evidence="9" type="primary">fliD</name>
    <name evidence="9" type="ORF">M8H41_02950</name>
</gene>
<evidence type="ECO:0000256" key="5">
    <source>
        <dbReference type="RuleBase" id="RU362066"/>
    </source>
</evidence>
<evidence type="ECO:0000256" key="2">
    <source>
        <dbReference type="ARBA" id="ARBA00011255"/>
    </source>
</evidence>
<dbReference type="EMBL" id="JAMJEV010000002">
    <property type="protein sequence ID" value="MDO0821821.1"/>
    <property type="molecule type" value="Genomic_DNA"/>
</dbReference>
<protein>
    <recommendedName>
        <fullName evidence="5">Flagellar hook-associated protein 2</fullName>
        <shortName evidence="5">HAP2</shortName>
    </recommendedName>
    <alternativeName>
        <fullName evidence="5">Flagellar cap protein</fullName>
    </alternativeName>
</protein>
<dbReference type="Pfam" id="PF02465">
    <property type="entry name" value="FliD_N"/>
    <property type="match status" value="1"/>
</dbReference>
<dbReference type="InterPro" id="IPR003481">
    <property type="entry name" value="FliD_N"/>
</dbReference>
<dbReference type="PANTHER" id="PTHR30288:SF0">
    <property type="entry name" value="FLAGELLAR HOOK-ASSOCIATED PROTEIN 2"/>
    <property type="match status" value="1"/>
</dbReference>
<feature type="region of interest" description="Disordered" evidence="6">
    <location>
        <begin position="231"/>
        <end position="254"/>
    </location>
</feature>
<keyword evidence="10" id="KW-1185">Reference proteome</keyword>
<keyword evidence="9" id="KW-0282">Flagellum</keyword>
<comment type="caution">
    <text evidence="9">The sequence shown here is derived from an EMBL/GenBank/DDBJ whole genome shotgun (WGS) entry which is preliminary data.</text>
</comment>
<comment type="similarity">
    <text evidence="1 5">Belongs to the FliD family.</text>
</comment>